<protein>
    <submittedName>
        <fullName evidence="1">Uncharacterized protein</fullName>
    </submittedName>
</protein>
<dbReference type="AlphaFoldDB" id="A0A1V8M4N6"/>
<sequence length="64" mass="7270">MMECVAQRFHIVLQAIILEFALARALYDLKDSGDTIKSGSTGVLVACYVYNDGYIFFQVMRFIL</sequence>
<dbReference type="EMBL" id="LPUF01000001">
    <property type="protein sequence ID" value="OQK16519.1"/>
    <property type="molecule type" value="Genomic_DNA"/>
</dbReference>
<evidence type="ECO:0000313" key="1">
    <source>
        <dbReference type="EMBL" id="OQK16519.1"/>
    </source>
</evidence>
<name>A0A1V8M4N6_9GAMM</name>
<accession>A0A1V8M4N6</accession>
<reference evidence="1 2" key="1">
    <citation type="submission" date="2015-12" db="EMBL/GenBank/DDBJ databases">
        <authorList>
            <person name="Shamseldin A."/>
            <person name="Moawad H."/>
            <person name="Abd El-Rahim W.M."/>
            <person name="Sadowsky M.J."/>
        </authorList>
    </citation>
    <scope>NUCLEOTIDE SEQUENCE [LARGE SCALE GENOMIC DNA]</scope>
    <source>
        <strain evidence="1 2">WF1</strain>
    </source>
</reference>
<evidence type="ECO:0000313" key="2">
    <source>
        <dbReference type="Proteomes" id="UP000191980"/>
    </source>
</evidence>
<dbReference type="RefSeq" id="WP_080521149.1">
    <property type="nucleotide sequence ID" value="NZ_LPUF01000001.1"/>
</dbReference>
<dbReference type="Proteomes" id="UP000191980">
    <property type="component" value="Unassembled WGS sequence"/>
</dbReference>
<keyword evidence="2" id="KW-1185">Reference proteome</keyword>
<organism evidence="1 2">
    <name type="scientific">Methyloprofundus sedimenti</name>
    <dbReference type="NCBI Taxonomy" id="1420851"/>
    <lineage>
        <taxon>Bacteria</taxon>
        <taxon>Pseudomonadati</taxon>
        <taxon>Pseudomonadota</taxon>
        <taxon>Gammaproteobacteria</taxon>
        <taxon>Methylococcales</taxon>
        <taxon>Methylococcaceae</taxon>
        <taxon>Methyloprofundus</taxon>
    </lineage>
</organism>
<comment type="caution">
    <text evidence="1">The sequence shown here is derived from an EMBL/GenBank/DDBJ whole genome shotgun (WGS) entry which is preliminary data.</text>
</comment>
<gene>
    <name evidence="1" type="ORF">AU255_01020</name>
</gene>
<proteinExistence type="predicted"/>